<dbReference type="AlphaFoldDB" id="A0A6I3SGA9"/>
<evidence type="ECO:0000313" key="2">
    <source>
        <dbReference type="EMBL" id="MTV47511.1"/>
    </source>
</evidence>
<reference evidence="2 3" key="1">
    <citation type="submission" date="2019-11" db="EMBL/GenBank/DDBJ databases">
        <title>Whole-genome sequence of a the green, strictly anaerobic photosynthetic bacterium Heliobacillus mobilis DSM 6151.</title>
        <authorList>
            <person name="Kyndt J.A."/>
            <person name="Meyer T.E."/>
        </authorList>
    </citation>
    <scope>NUCLEOTIDE SEQUENCE [LARGE SCALE GENOMIC DNA]</scope>
    <source>
        <strain evidence="2 3">DSM 6151</strain>
    </source>
</reference>
<dbReference type="PANTHER" id="PTHR40072:SF1">
    <property type="entry name" value="MOLYBDOPTERIN-GUANINE DINUCLEOTIDE BIOSYNTHESIS ADAPTER PROTEIN"/>
    <property type="match status" value="1"/>
</dbReference>
<dbReference type="GO" id="GO:0005525">
    <property type="term" value="F:GTP binding"/>
    <property type="evidence" value="ECO:0007669"/>
    <property type="project" value="InterPro"/>
</dbReference>
<comment type="caution">
    <text evidence="2">The sequence shown here is derived from an EMBL/GenBank/DDBJ whole genome shotgun (WGS) entry which is preliminary data.</text>
</comment>
<gene>
    <name evidence="2" type="primary">mobB</name>
    <name evidence="2" type="ORF">GJ688_00780</name>
</gene>
<dbReference type="NCBIfam" id="TIGR00176">
    <property type="entry name" value="mobB"/>
    <property type="match status" value="1"/>
</dbReference>
<evidence type="ECO:0000259" key="1">
    <source>
        <dbReference type="Pfam" id="PF03205"/>
    </source>
</evidence>
<dbReference type="Proteomes" id="UP000430670">
    <property type="component" value="Unassembled WGS sequence"/>
</dbReference>
<dbReference type="CDD" id="cd03116">
    <property type="entry name" value="MobB"/>
    <property type="match status" value="1"/>
</dbReference>
<accession>A0A6I3SGA9</accession>
<dbReference type="Gene3D" id="3.40.50.300">
    <property type="entry name" value="P-loop containing nucleotide triphosphate hydrolases"/>
    <property type="match status" value="1"/>
</dbReference>
<dbReference type="PANTHER" id="PTHR40072">
    <property type="entry name" value="MOLYBDOPTERIN-GUANINE DINUCLEOTIDE BIOSYNTHESIS ADAPTER PROTEIN-RELATED"/>
    <property type="match status" value="1"/>
</dbReference>
<protein>
    <submittedName>
        <fullName evidence="2">Molybdopterin-guanine dinucleotide biosynthesis protein B</fullName>
    </submittedName>
</protein>
<feature type="domain" description="Molybdopterin-guanine dinucleotide biosynthesis protein B (MobB)" evidence="1">
    <location>
        <begin position="6"/>
        <end position="135"/>
    </location>
</feature>
<name>A0A6I3SGA9_HELMO</name>
<dbReference type="GO" id="GO:0006777">
    <property type="term" value="P:Mo-molybdopterin cofactor biosynthetic process"/>
    <property type="evidence" value="ECO:0007669"/>
    <property type="project" value="InterPro"/>
</dbReference>
<dbReference type="InterPro" id="IPR004435">
    <property type="entry name" value="MobB_dom"/>
</dbReference>
<proteinExistence type="predicted"/>
<organism evidence="2 3">
    <name type="scientific">Heliobacterium mobile</name>
    <name type="common">Heliobacillus mobilis</name>
    <dbReference type="NCBI Taxonomy" id="28064"/>
    <lineage>
        <taxon>Bacteria</taxon>
        <taxon>Bacillati</taxon>
        <taxon>Bacillota</taxon>
        <taxon>Clostridia</taxon>
        <taxon>Eubacteriales</taxon>
        <taxon>Heliobacteriaceae</taxon>
        <taxon>Heliobacterium</taxon>
    </lineage>
</organism>
<sequence length="171" mass="18749">MGAIPVISVVGTSDSGKTTLLEKLLPELKKRGYRVATIKHDVHGFDIDQPGKDTWRHAQAGSDIVVISSPTKVAMIEKLQKELSLDEIVAKIQGVDLILTEGFKRGDKPKIEVYRAGHRPELLCSPEELIAVASDTPFDIGVPCVDINDAVSLVDLIEDKYLTTRERDTTS</sequence>
<dbReference type="InterPro" id="IPR052539">
    <property type="entry name" value="MGD_biosynthesis_adapter"/>
</dbReference>
<dbReference type="Pfam" id="PF03205">
    <property type="entry name" value="MobB"/>
    <property type="match status" value="1"/>
</dbReference>
<dbReference type="EMBL" id="WNKU01000001">
    <property type="protein sequence ID" value="MTV47511.1"/>
    <property type="molecule type" value="Genomic_DNA"/>
</dbReference>
<evidence type="ECO:0000313" key="3">
    <source>
        <dbReference type="Proteomes" id="UP000430670"/>
    </source>
</evidence>
<dbReference type="InterPro" id="IPR027417">
    <property type="entry name" value="P-loop_NTPase"/>
</dbReference>
<dbReference type="OrthoDB" id="9786803at2"/>
<keyword evidence="3" id="KW-1185">Reference proteome</keyword>
<dbReference type="SUPFAM" id="SSF52540">
    <property type="entry name" value="P-loop containing nucleoside triphosphate hydrolases"/>
    <property type="match status" value="1"/>
</dbReference>
<dbReference type="RefSeq" id="WP_155474627.1">
    <property type="nucleotide sequence ID" value="NZ_WNKU01000001.1"/>
</dbReference>